<dbReference type="EMBL" id="JASBWT010000010">
    <property type="protein sequence ID" value="KAJ9101042.1"/>
    <property type="molecule type" value="Genomic_DNA"/>
</dbReference>
<comment type="caution">
    <text evidence="1">The sequence shown here is derived from an EMBL/GenBank/DDBJ whole genome shotgun (WGS) entry which is preliminary data.</text>
</comment>
<gene>
    <name evidence="1" type="ORF">QFC21_003260</name>
</gene>
<sequence>MNAQGYGDKTQTGANEAASNIYPPHSSYSVSALPQGAQNFGTSPSGIVGQHFPKEIIRIERDWTTGEVCHFHSSFPMELEGRITPIEFRTLIDDINKRLQSASSQKAAVMENILAILTWHTSLFWWTSRYEKVISHIY</sequence>
<protein>
    <submittedName>
        <fullName evidence="1">Uncharacterized protein</fullName>
    </submittedName>
</protein>
<accession>A0ACC2VRF4</accession>
<organism evidence="1 2">
    <name type="scientific">Naganishia friedmannii</name>
    <dbReference type="NCBI Taxonomy" id="89922"/>
    <lineage>
        <taxon>Eukaryota</taxon>
        <taxon>Fungi</taxon>
        <taxon>Dikarya</taxon>
        <taxon>Basidiomycota</taxon>
        <taxon>Agaricomycotina</taxon>
        <taxon>Tremellomycetes</taxon>
        <taxon>Filobasidiales</taxon>
        <taxon>Filobasidiaceae</taxon>
        <taxon>Naganishia</taxon>
    </lineage>
</organism>
<evidence type="ECO:0000313" key="2">
    <source>
        <dbReference type="Proteomes" id="UP001227268"/>
    </source>
</evidence>
<evidence type="ECO:0000313" key="1">
    <source>
        <dbReference type="EMBL" id="KAJ9101042.1"/>
    </source>
</evidence>
<reference evidence="1" key="1">
    <citation type="submission" date="2023-04" db="EMBL/GenBank/DDBJ databases">
        <title>Draft Genome sequencing of Naganishia species isolated from polar environments using Oxford Nanopore Technology.</title>
        <authorList>
            <person name="Leo P."/>
            <person name="Venkateswaran K."/>
        </authorList>
    </citation>
    <scope>NUCLEOTIDE SEQUENCE</scope>
    <source>
        <strain evidence="1">MNA-CCFEE 5423</strain>
    </source>
</reference>
<proteinExistence type="predicted"/>
<dbReference type="Proteomes" id="UP001227268">
    <property type="component" value="Unassembled WGS sequence"/>
</dbReference>
<name>A0ACC2VRF4_9TREE</name>
<keyword evidence="2" id="KW-1185">Reference proteome</keyword>